<evidence type="ECO:0000256" key="9">
    <source>
        <dbReference type="ARBA" id="ARBA00022968"/>
    </source>
</evidence>
<proteinExistence type="inferred from homology"/>
<dbReference type="EC" id="2.4.1.122" evidence="4"/>
<comment type="subcellular location">
    <subcellularLocation>
        <location evidence="1">Membrane</location>
        <topology evidence="1">Single-pass type II membrane protein</topology>
    </subcellularLocation>
</comment>
<evidence type="ECO:0000256" key="10">
    <source>
        <dbReference type="ARBA" id="ARBA00022989"/>
    </source>
</evidence>
<evidence type="ECO:0000256" key="2">
    <source>
        <dbReference type="ARBA" id="ARBA00004922"/>
    </source>
</evidence>
<dbReference type="AlphaFoldDB" id="A0A504YZG2"/>
<dbReference type="InterPro" id="IPR003378">
    <property type="entry name" value="Fringe-like_glycosylTrfase"/>
</dbReference>
<evidence type="ECO:0000259" key="13">
    <source>
        <dbReference type="Pfam" id="PF02434"/>
    </source>
</evidence>
<name>A0A504YZG2_FASGI</name>
<evidence type="ECO:0000256" key="3">
    <source>
        <dbReference type="ARBA" id="ARBA00006462"/>
    </source>
</evidence>
<dbReference type="GO" id="GO:0016263">
    <property type="term" value="F:glycoprotein-N-acetylgalactosamine 3-beta-galactosyltransferase activity"/>
    <property type="evidence" value="ECO:0007669"/>
    <property type="project" value="UniProtKB-EC"/>
</dbReference>
<keyword evidence="7 12" id="KW-0812">Transmembrane</keyword>
<organism evidence="14 15">
    <name type="scientific">Fasciola gigantica</name>
    <name type="common">Giant liver fluke</name>
    <dbReference type="NCBI Taxonomy" id="46835"/>
    <lineage>
        <taxon>Eukaryota</taxon>
        <taxon>Metazoa</taxon>
        <taxon>Spiralia</taxon>
        <taxon>Lophotrochozoa</taxon>
        <taxon>Platyhelminthes</taxon>
        <taxon>Trematoda</taxon>
        <taxon>Digenea</taxon>
        <taxon>Plagiorchiida</taxon>
        <taxon>Echinostomata</taxon>
        <taxon>Echinostomatoidea</taxon>
        <taxon>Fasciolidae</taxon>
        <taxon>Fasciola</taxon>
    </lineage>
</organism>
<comment type="caution">
    <text evidence="14">The sequence shown here is derived from an EMBL/GenBank/DDBJ whole genome shotgun (WGS) entry which is preliminary data.</text>
</comment>
<reference evidence="14 15" key="1">
    <citation type="submission" date="2019-04" db="EMBL/GenBank/DDBJ databases">
        <title>Annotation for the trematode Fasciola gigantica.</title>
        <authorList>
            <person name="Choi Y.-J."/>
        </authorList>
    </citation>
    <scope>NUCLEOTIDE SEQUENCE [LARGE SCALE GENOMIC DNA]</scope>
    <source>
        <strain evidence="14">Uganda_cow_1</strain>
    </source>
</reference>
<evidence type="ECO:0000256" key="11">
    <source>
        <dbReference type="ARBA" id="ARBA00023136"/>
    </source>
</evidence>
<dbReference type="OrthoDB" id="414175at2759"/>
<feature type="domain" description="Fringe-like glycosyltransferase" evidence="13">
    <location>
        <begin position="117"/>
        <end position="265"/>
    </location>
</feature>
<dbReference type="PANTHER" id="PTHR23033:SF14">
    <property type="entry name" value="GLYCOPROTEIN-N-ACETYLGALACTOSAMINE 3-BETA-GALACTOSYLTRANSFERASE 1-RELATED"/>
    <property type="match status" value="1"/>
</dbReference>
<dbReference type="STRING" id="46835.A0A504YZG2"/>
<dbReference type="Pfam" id="PF02434">
    <property type="entry name" value="Fringe"/>
    <property type="match status" value="1"/>
</dbReference>
<keyword evidence="11 12" id="KW-0472">Membrane</keyword>
<dbReference type="InterPro" id="IPR026050">
    <property type="entry name" value="C1GALT1/C1GALT1_chp1"/>
</dbReference>
<feature type="transmembrane region" description="Helical" evidence="12">
    <location>
        <begin position="46"/>
        <end position="68"/>
    </location>
</feature>
<protein>
    <recommendedName>
        <fullName evidence="4">N-acetylgalactosaminide beta-1,3-galactosyltransferase</fullName>
        <ecNumber evidence="4">2.4.1.122</ecNumber>
    </recommendedName>
</protein>
<dbReference type="PANTHER" id="PTHR23033">
    <property type="entry name" value="BETA1,3-GALACTOSYLTRANSFERASE"/>
    <property type="match status" value="1"/>
</dbReference>
<evidence type="ECO:0000256" key="7">
    <source>
        <dbReference type="ARBA" id="ARBA00022692"/>
    </source>
</evidence>
<evidence type="ECO:0000313" key="15">
    <source>
        <dbReference type="Proteomes" id="UP000316759"/>
    </source>
</evidence>
<keyword evidence="5" id="KW-0328">Glycosyltransferase</keyword>
<evidence type="ECO:0000256" key="6">
    <source>
        <dbReference type="ARBA" id="ARBA00022679"/>
    </source>
</evidence>
<sequence>MLKRIHEVGFQLWGKINNFNNHLQHFDSVRIFLMNAVLARVRWRDICIILCGMITMKIILIACGGVNFKQTERITLHTGTAPVKNITSGELSQLERLRIYCILLTNKPNYELKAIHVQNSWARRCTEFSFASDKKHPQLHLLDFKLTKRDTYDNLWAKMIDVYRRLYYMADEYDYFFKGDDDTFVIYENLEGLLQSFPSNRSIHLGYLMGDRINSLFYSGGGGYVLSRRALKDIVERGLGFNEKSRKCNAIKGPEDTLLAACAQLVGVAQYDCRDVNRTDIFSNQSPDTLFEHLRFTAPKLLKYSTHWDHFSENHVTTHYMEPAMNYVMEFLVYHVGQLLKQNLLQIPTVYSSKANFICERTYLQRAN</sequence>
<keyword evidence="9" id="KW-0735">Signal-anchor</keyword>
<evidence type="ECO:0000256" key="8">
    <source>
        <dbReference type="ARBA" id="ARBA00022741"/>
    </source>
</evidence>
<evidence type="ECO:0000256" key="4">
    <source>
        <dbReference type="ARBA" id="ARBA00012557"/>
    </source>
</evidence>
<keyword evidence="8" id="KW-0547">Nucleotide-binding</keyword>
<dbReference type="Gene3D" id="3.90.550.50">
    <property type="match status" value="1"/>
</dbReference>
<keyword evidence="15" id="KW-1185">Reference proteome</keyword>
<comment type="similarity">
    <text evidence="3">Belongs to the glycosyltransferase 31 family. Beta3-Gal-T subfamily.</text>
</comment>
<evidence type="ECO:0000313" key="14">
    <source>
        <dbReference type="EMBL" id="TPP66843.1"/>
    </source>
</evidence>
<gene>
    <name evidence="14" type="ORF">FGIG_11088</name>
</gene>
<dbReference type="EMBL" id="SUNJ01001356">
    <property type="protein sequence ID" value="TPP66843.1"/>
    <property type="molecule type" value="Genomic_DNA"/>
</dbReference>
<dbReference type="GO" id="GO:0000166">
    <property type="term" value="F:nucleotide binding"/>
    <property type="evidence" value="ECO:0007669"/>
    <property type="project" value="UniProtKB-KW"/>
</dbReference>
<dbReference type="GO" id="GO:0016020">
    <property type="term" value="C:membrane"/>
    <property type="evidence" value="ECO:0007669"/>
    <property type="project" value="UniProtKB-SubCell"/>
</dbReference>
<evidence type="ECO:0000256" key="12">
    <source>
        <dbReference type="SAM" id="Phobius"/>
    </source>
</evidence>
<dbReference type="Proteomes" id="UP000316759">
    <property type="component" value="Unassembled WGS sequence"/>
</dbReference>
<accession>A0A504YZG2</accession>
<keyword evidence="6" id="KW-0808">Transferase</keyword>
<comment type="pathway">
    <text evidence="2">Protein modification; protein glycosylation.</text>
</comment>
<keyword evidence="10 12" id="KW-1133">Transmembrane helix</keyword>
<evidence type="ECO:0000256" key="5">
    <source>
        <dbReference type="ARBA" id="ARBA00022676"/>
    </source>
</evidence>
<evidence type="ECO:0000256" key="1">
    <source>
        <dbReference type="ARBA" id="ARBA00004606"/>
    </source>
</evidence>